<evidence type="ECO:0000256" key="11">
    <source>
        <dbReference type="ARBA" id="ARBA00022840"/>
    </source>
</evidence>
<evidence type="ECO:0000256" key="2">
    <source>
        <dbReference type="ARBA" id="ARBA00003921"/>
    </source>
</evidence>
<dbReference type="InterPro" id="IPR005758">
    <property type="entry name" value="UDP-N-AcMur_Ala_ligase_MurC"/>
</dbReference>
<dbReference type="InterPro" id="IPR006094">
    <property type="entry name" value="Oxid_FAD_bind_N"/>
</dbReference>
<dbReference type="InterPro" id="IPR050061">
    <property type="entry name" value="MurCDEF_pg_biosynth"/>
</dbReference>
<comment type="subcellular location">
    <subcellularLocation>
        <location evidence="3 21">Cytoplasm</location>
    </subcellularLocation>
</comment>
<dbReference type="NCBIfam" id="TIGR00179">
    <property type="entry name" value="murB"/>
    <property type="match status" value="1"/>
</dbReference>
<comment type="similarity">
    <text evidence="21">Belongs to the MurCDEF family.</text>
</comment>
<feature type="active site" description="Proton donor" evidence="20">
    <location>
        <position position="734"/>
    </location>
</feature>
<keyword evidence="5 21" id="KW-0963">Cytoplasm</keyword>
<dbReference type="InterPro" id="IPR004101">
    <property type="entry name" value="Mur_ligase_C"/>
</dbReference>
<dbReference type="InterPro" id="IPR016166">
    <property type="entry name" value="FAD-bd_PCMH"/>
</dbReference>
<keyword evidence="10 20" id="KW-0274">FAD</keyword>
<keyword evidence="11 21" id="KW-0067">ATP-binding</keyword>
<comment type="pathway">
    <text evidence="4 21">Cell wall biogenesis; peptidoglycan biosynthesis.</text>
</comment>
<dbReference type="GO" id="GO:0071949">
    <property type="term" value="F:FAD binding"/>
    <property type="evidence" value="ECO:0007669"/>
    <property type="project" value="InterPro"/>
</dbReference>
<evidence type="ECO:0000256" key="4">
    <source>
        <dbReference type="ARBA" id="ARBA00004752"/>
    </source>
</evidence>
<dbReference type="Gene3D" id="3.30.43.10">
    <property type="entry name" value="Uridine Diphospho-n-acetylenolpyruvylglucosamine Reductase, domain 2"/>
    <property type="match status" value="1"/>
</dbReference>
<dbReference type="InterPro" id="IPR016169">
    <property type="entry name" value="FAD-bd_PCMH_sub2"/>
</dbReference>
<name>A0A6J4UEA2_9BACT</name>
<dbReference type="EC" id="6.3.2.8" evidence="21"/>
<evidence type="ECO:0000256" key="8">
    <source>
        <dbReference type="ARBA" id="ARBA00022630"/>
    </source>
</evidence>
<gene>
    <name evidence="21" type="primary">murC</name>
    <name evidence="20" type="synonym">murB</name>
    <name evidence="24" type="ORF">AVDCRST_MAG43-717</name>
</gene>
<comment type="catalytic activity">
    <reaction evidence="18 21">
        <text>UDP-N-acetyl-alpha-D-muramate + L-alanine + ATP = UDP-N-acetyl-alpha-D-muramoyl-L-alanine + ADP + phosphate + H(+)</text>
        <dbReference type="Rhea" id="RHEA:23372"/>
        <dbReference type="ChEBI" id="CHEBI:15378"/>
        <dbReference type="ChEBI" id="CHEBI:30616"/>
        <dbReference type="ChEBI" id="CHEBI:43474"/>
        <dbReference type="ChEBI" id="CHEBI:57972"/>
        <dbReference type="ChEBI" id="CHEBI:70757"/>
        <dbReference type="ChEBI" id="CHEBI:83898"/>
        <dbReference type="ChEBI" id="CHEBI:456216"/>
        <dbReference type="EC" id="6.3.2.8"/>
    </reaction>
</comment>
<dbReference type="SUPFAM" id="SSF56194">
    <property type="entry name" value="Uridine diphospho-N-Acetylenolpyruvylglucosamine reductase, MurB, C-terminal domain"/>
    <property type="match status" value="1"/>
</dbReference>
<evidence type="ECO:0000256" key="10">
    <source>
        <dbReference type="ARBA" id="ARBA00022827"/>
    </source>
</evidence>
<dbReference type="GO" id="GO:0008763">
    <property type="term" value="F:UDP-N-acetylmuramate-L-alanine ligase activity"/>
    <property type="evidence" value="ECO:0007669"/>
    <property type="project" value="UniProtKB-UniRule"/>
</dbReference>
<dbReference type="PANTHER" id="PTHR43445">
    <property type="entry name" value="UDP-N-ACETYLMURAMATE--L-ALANINE LIGASE-RELATED"/>
    <property type="match status" value="1"/>
</dbReference>
<dbReference type="InterPro" id="IPR036635">
    <property type="entry name" value="MurB_C_sf"/>
</dbReference>
<dbReference type="GO" id="GO:0051301">
    <property type="term" value="P:cell division"/>
    <property type="evidence" value="ECO:0007669"/>
    <property type="project" value="UniProtKB-KW"/>
</dbReference>
<comment type="similarity">
    <text evidence="20">Belongs to the MurB family.</text>
</comment>
<dbReference type="GO" id="GO:0008360">
    <property type="term" value="P:regulation of cell shape"/>
    <property type="evidence" value="ECO:0007669"/>
    <property type="project" value="UniProtKB-KW"/>
</dbReference>
<dbReference type="InterPro" id="IPR011601">
    <property type="entry name" value="MurB_C"/>
</dbReference>
<dbReference type="GO" id="GO:0071555">
    <property type="term" value="P:cell wall organization"/>
    <property type="evidence" value="ECO:0007669"/>
    <property type="project" value="UniProtKB-KW"/>
</dbReference>
<dbReference type="EMBL" id="CADCWI010000041">
    <property type="protein sequence ID" value="CAA9548217.1"/>
    <property type="molecule type" value="Genomic_DNA"/>
</dbReference>
<evidence type="ECO:0000313" key="24">
    <source>
        <dbReference type="EMBL" id="CAA9548217.1"/>
    </source>
</evidence>
<evidence type="ECO:0000256" key="6">
    <source>
        <dbReference type="ARBA" id="ARBA00022598"/>
    </source>
</evidence>
<evidence type="ECO:0000256" key="20">
    <source>
        <dbReference type="HAMAP-Rule" id="MF_00037"/>
    </source>
</evidence>
<keyword evidence="16 21" id="KW-0131">Cell cycle</keyword>
<feature type="active site" evidence="20">
    <location>
        <position position="681"/>
    </location>
</feature>
<dbReference type="Gene3D" id="3.40.1190.10">
    <property type="entry name" value="Mur-like, catalytic domain"/>
    <property type="match status" value="1"/>
</dbReference>
<feature type="compositionally biased region" description="Basic and acidic residues" evidence="22">
    <location>
        <begin position="476"/>
        <end position="486"/>
    </location>
</feature>
<keyword evidence="6 21" id="KW-0436">Ligase</keyword>
<keyword evidence="7 21" id="KW-0132">Cell division</keyword>
<comment type="function">
    <text evidence="2 21">Cell wall formation.</text>
</comment>
<dbReference type="SUPFAM" id="SSF53623">
    <property type="entry name" value="MurD-like peptide ligases, catalytic domain"/>
    <property type="match status" value="1"/>
</dbReference>
<feature type="active site" evidence="20">
    <location>
        <position position="804"/>
    </location>
</feature>
<evidence type="ECO:0000256" key="18">
    <source>
        <dbReference type="ARBA" id="ARBA00047833"/>
    </source>
</evidence>
<protein>
    <recommendedName>
        <fullName evidence="20 21">Multifunctional fusion protein</fullName>
    </recommendedName>
    <domain>
        <recommendedName>
            <fullName evidence="20">UDP-N-acetylenolpyruvoylglucosamine reductase</fullName>
            <ecNumber evidence="20">1.3.1.98</ecNumber>
        </recommendedName>
        <alternativeName>
            <fullName evidence="20">UDP-N-acetylmuramate dehydrogenase</fullName>
        </alternativeName>
    </domain>
    <domain>
        <recommendedName>
            <fullName evidence="21">UDP-N-acetylmuramate--L-alanine ligase</fullName>
            <ecNumber evidence="21">6.3.2.8</ecNumber>
        </recommendedName>
        <alternativeName>
            <fullName evidence="21">UDP-N-acetylmuramoyl-L-alanine synthetase</fullName>
        </alternativeName>
    </domain>
</protein>
<dbReference type="Pfam" id="PF02875">
    <property type="entry name" value="Mur_ligase_C"/>
    <property type="match status" value="1"/>
</dbReference>
<dbReference type="InterPro" id="IPR016167">
    <property type="entry name" value="FAD-bd_PCMH_sub1"/>
</dbReference>
<evidence type="ECO:0000256" key="19">
    <source>
        <dbReference type="ARBA" id="ARBA00048914"/>
    </source>
</evidence>
<dbReference type="Pfam" id="PF02873">
    <property type="entry name" value="MurB_C"/>
    <property type="match status" value="1"/>
</dbReference>
<keyword evidence="13 21" id="KW-0133">Cell shape</keyword>
<keyword evidence="15 20" id="KW-0560">Oxidoreductase</keyword>
<keyword evidence="9 21" id="KW-0547">Nucleotide-binding</keyword>
<feature type="binding site" evidence="21">
    <location>
        <begin position="126"/>
        <end position="132"/>
    </location>
    <ligand>
        <name>ATP</name>
        <dbReference type="ChEBI" id="CHEBI:30616"/>
    </ligand>
</feature>
<dbReference type="HAMAP" id="MF_00046">
    <property type="entry name" value="MurC"/>
    <property type="match status" value="1"/>
</dbReference>
<dbReference type="InterPro" id="IPR000713">
    <property type="entry name" value="Mur_ligase_N"/>
</dbReference>
<dbReference type="InterPro" id="IPR003170">
    <property type="entry name" value="MurB"/>
</dbReference>
<feature type="domain" description="FAD-binding PCMH-type" evidence="23">
    <location>
        <begin position="529"/>
        <end position="741"/>
    </location>
</feature>
<dbReference type="Gene3D" id="3.30.465.10">
    <property type="match status" value="1"/>
</dbReference>
<evidence type="ECO:0000259" key="23">
    <source>
        <dbReference type="PROSITE" id="PS51387"/>
    </source>
</evidence>
<dbReference type="InterPro" id="IPR013221">
    <property type="entry name" value="Mur_ligase_cen"/>
</dbReference>
<keyword evidence="12 20" id="KW-0521">NADP</keyword>
<dbReference type="SUPFAM" id="SSF51984">
    <property type="entry name" value="MurCD N-terminal domain"/>
    <property type="match status" value="1"/>
</dbReference>
<keyword evidence="8 20" id="KW-0285">Flavoprotein</keyword>
<evidence type="ECO:0000256" key="22">
    <source>
        <dbReference type="SAM" id="MobiDB-lite"/>
    </source>
</evidence>
<dbReference type="NCBIfam" id="TIGR01082">
    <property type="entry name" value="murC"/>
    <property type="match status" value="1"/>
</dbReference>
<evidence type="ECO:0000256" key="9">
    <source>
        <dbReference type="ARBA" id="ARBA00022741"/>
    </source>
</evidence>
<proteinExistence type="inferred from homology"/>
<dbReference type="UniPathway" id="UPA00219"/>
<dbReference type="SUPFAM" id="SSF56176">
    <property type="entry name" value="FAD-binding/transporter-associated domain-like"/>
    <property type="match status" value="1"/>
</dbReference>
<dbReference type="Pfam" id="PF01565">
    <property type="entry name" value="FAD_binding_4"/>
    <property type="match status" value="1"/>
</dbReference>
<keyword evidence="17 21" id="KW-0961">Cell wall biogenesis/degradation</keyword>
<dbReference type="AlphaFoldDB" id="A0A6J4UEA2"/>
<dbReference type="GO" id="GO:0005524">
    <property type="term" value="F:ATP binding"/>
    <property type="evidence" value="ECO:0007669"/>
    <property type="project" value="UniProtKB-UniRule"/>
</dbReference>
<keyword evidence="14 21" id="KW-0573">Peptidoglycan synthesis</keyword>
<dbReference type="Pfam" id="PF01225">
    <property type="entry name" value="Mur_ligase"/>
    <property type="match status" value="1"/>
</dbReference>
<evidence type="ECO:0000256" key="7">
    <source>
        <dbReference type="ARBA" id="ARBA00022618"/>
    </source>
</evidence>
<evidence type="ECO:0000256" key="1">
    <source>
        <dbReference type="ARBA" id="ARBA00001974"/>
    </source>
</evidence>
<dbReference type="Gene3D" id="3.40.50.720">
    <property type="entry name" value="NAD(P)-binding Rossmann-like Domain"/>
    <property type="match status" value="1"/>
</dbReference>
<evidence type="ECO:0000256" key="12">
    <source>
        <dbReference type="ARBA" id="ARBA00022857"/>
    </source>
</evidence>
<dbReference type="PANTHER" id="PTHR43445:SF3">
    <property type="entry name" value="UDP-N-ACETYLMURAMATE--L-ALANINE LIGASE"/>
    <property type="match status" value="1"/>
</dbReference>
<dbReference type="GO" id="GO:0005737">
    <property type="term" value="C:cytoplasm"/>
    <property type="evidence" value="ECO:0007669"/>
    <property type="project" value="UniProtKB-SubCell"/>
</dbReference>
<evidence type="ECO:0000256" key="17">
    <source>
        <dbReference type="ARBA" id="ARBA00023316"/>
    </source>
</evidence>
<accession>A0A6J4UEA2</accession>
<dbReference type="InterPro" id="IPR036615">
    <property type="entry name" value="Mur_ligase_C_dom_sf"/>
</dbReference>
<comment type="cofactor">
    <cofactor evidence="1 20">
        <name>FAD</name>
        <dbReference type="ChEBI" id="CHEBI:57692"/>
    </cofactor>
</comment>
<dbReference type="InterPro" id="IPR036565">
    <property type="entry name" value="Mur-like_cat_sf"/>
</dbReference>
<evidence type="ECO:0000256" key="3">
    <source>
        <dbReference type="ARBA" id="ARBA00004496"/>
    </source>
</evidence>
<evidence type="ECO:0000256" key="15">
    <source>
        <dbReference type="ARBA" id="ARBA00023002"/>
    </source>
</evidence>
<dbReference type="GO" id="GO:0008762">
    <property type="term" value="F:UDP-N-acetylmuramate dehydrogenase activity"/>
    <property type="evidence" value="ECO:0007669"/>
    <property type="project" value="UniProtKB-UniRule"/>
</dbReference>
<dbReference type="EC" id="1.3.1.98" evidence="20"/>
<sequence>MNEYAPAHQPLALPAPPATVHFIGIGGVSMSGIAQMLVAQGYAVTGSDIARSAQTRALEEHGVTLVIGHSDPALAGSADIVVSTRRAELQAATELAAARANGALIVKRGQLLGMLANVKRSLAVAGTHGKSTTTGMVTHALAEMGADPSYATGAVIPSLGGTTGFGAGPFMTVEADEFDRSFLWLRPEVAIITSVSFDHPDIYESQDEYDDAFQTFARGISPGGTLVIAGDDLGASRVLQGLGEPRNLPFAVVTFGEGGDRVSDWRLEWDGRSCTFIEPNARSHSVRLAVPGKHNARNAIAATAALVALGFSASESIAAIETFTGVGRRFEHKGTFNSVDVVDDYAHHPDEIAAVLAAGRDTFSGRRIVAVHQPHTYSRTKKLLAEFAVSLDDADEIVLLDIYPSGEQDTLGISSADILSRLRKPAHPASGPEDAARITASIVRPGDVVLTLGAGDITRTGALLGSLLREAGTNQAEKDGGRRDGTADAAPRTPPRPKRKTAPSFALPGAPDLRVIEGASMAMYTTVRLGGNADFLIRVQHPDQFATAVRWAYSEEMPLTVIGGGSNLLVSDEGIRGVVIVARTPGDRAMPLLDAEDRDDHVRVSVAAQAPLSWVGRHCAEQGWSGMDWGVGLPGQIGGATVNNAGAHGTELKDHLAAIDILLDSGEIERKPASWLEPAYRMTRIKGAPRPRPWLVVRSIFDLRKDDPQKLIALADDHAAFRKRTQPTGACSGSTFANPPGDFAGRLLEEAGLKGHKIGAMQLSPKHANWVVNTGGGTAADAWTLIQFARSTVAERFGVDLRPEIERVGEGVEFNAGH</sequence>
<dbReference type="Gene3D" id="3.90.78.10">
    <property type="entry name" value="UDP-N-acetylenolpyruvoylglucosamine reductase, C-terminal domain"/>
    <property type="match status" value="1"/>
</dbReference>
<dbReference type="PROSITE" id="PS51387">
    <property type="entry name" value="FAD_PCMH"/>
    <property type="match status" value="1"/>
</dbReference>
<evidence type="ECO:0000256" key="16">
    <source>
        <dbReference type="ARBA" id="ARBA00023306"/>
    </source>
</evidence>
<evidence type="ECO:0000256" key="13">
    <source>
        <dbReference type="ARBA" id="ARBA00022960"/>
    </source>
</evidence>
<evidence type="ECO:0000256" key="21">
    <source>
        <dbReference type="HAMAP-Rule" id="MF_00046"/>
    </source>
</evidence>
<dbReference type="GO" id="GO:0009252">
    <property type="term" value="P:peptidoglycan biosynthetic process"/>
    <property type="evidence" value="ECO:0007669"/>
    <property type="project" value="UniProtKB-UniRule"/>
</dbReference>
<comment type="catalytic activity">
    <reaction evidence="19 20">
        <text>UDP-N-acetyl-alpha-D-muramate + NADP(+) = UDP-N-acetyl-3-O-(1-carboxyvinyl)-alpha-D-glucosamine + NADPH + H(+)</text>
        <dbReference type="Rhea" id="RHEA:12248"/>
        <dbReference type="ChEBI" id="CHEBI:15378"/>
        <dbReference type="ChEBI" id="CHEBI:57783"/>
        <dbReference type="ChEBI" id="CHEBI:58349"/>
        <dbReference type="ChEBI" id="CHEBI:68483"/>
        <dbReference type="ChEBI" id="CHEBI:70757"/>
        <dbReference type="EC" id="1.3.1.98"/>
    </reaction>
</comment>
<evidence type="ECO:0000256" key="5">
    <source>
        <dbReference type="ARBA" id="ARBA00022490"/>
    </source>
</evidence>
<dbReference type="InterPro" id="IPR036318">
    <property type="entry name" value="FAD-bd_PCMH-like_sf"/>
</dbReference>
<dbReference type="Pfam" id="PF08245">
    <property type="entry name" value="Mur_ligase_M"/>
    <property type="match status" value="1"/>
</dbReference>
<evidence type="ECO:0000256" key="14">
    <source>
        <dbReference type="ARBA" id="ARBA00022984"/>
    </source>
</evidence>
<feature type="region of interest" description="Disordered" evidence="22">
    <location>
        <begin position="471"/>
        <end position="506"/>
    </location>
</feature>
<organism evidence="24">
    <name type="scientific">uncultured Thermomicrobiales bacterium</name>
    <dbReference type="NCBI Taxonomy" id="1645740"/>
    <lineage>
        <taxon>Bacteria</taxon>
        <taxon>Pseudomonadati</taxon>
        <taxon>Thermomicrobiota</taxon>
        <taxon>Thermomicrobia</taxon>
        <taxon>Thermomicrobiales</taxon>
        <taxon>environmental samples</taxon>
    </lineage>
</organism>
<dbReference type="SUPFAM" id="SSF53244">
    <property type="entry name" value="MurD-like peptide ligases, peptide-binding domain"/>
    <property type="match status" value="1"/>
</dbReference>
<dbReference type="Gene3D" id="3.90.190.20">
    <property type="entry name" value="Mur ligase, C-terminal domain"/>
    <property type="match status" value="1"/>
</dbReference>
<reference evidence="24" key="1">
    <citation type="submission" date="2020-02" db="EMBL/GenBank/DDBJ databases">
        <authorList>
            <person name="Meier V. D."/>
        </authorList>
    </citation>
    <scope>NUCLEOTIDE SEQUENCE</scope>
    <source>
        <strain evidence="24">AVDCRST_MAG43</strain>
    </source>
</reference>
<dbReference type="HAMAP" id="MF_00037">
    <property type="entry name" value="MurB"/>
    <property type="match status" value="1"/>
</dbReference>